<reference evidence="1" key="1">
    <citation type="submission" date="2013-12" db="EMBL/GenBank/DDBJ databases">
        <authorList>
            <person name="Aslett M."/>
        </authorList>
    </citation>
    <scope>NUCLEOTIDE SEQUENCE [LARGE SCALE GENOMIC DNA]</scope>
    <source>
        <strain evidence="1">Lindley</strain>
    </source>
</reference>
<dbReference type="Proteomes" id="UP000050741">
    <property type="component" value="Unassembled WGS sequence"/>
</dbReference>
<evidence type="ECO:0000313" key="1">
    <source>
        <dbReference type="Proteomes" id="UP000050741"/>
    </source>
</evidence>
<dbReference type="Gene3D" id="2.70.150.10">
    <property type="entry name" value="Calcium-transporting ATPase, cytoplasmic transduction domain A"/>
    <property type="match status" value="1"/>
</dbReference>
<dbReference type="GO" id="GO:0005802">
    <property type="term" value="C:trans-Golgi network"/>
    <property type="evidence" value="ECO:0007669"/>
    <property type="project" value="TreeGrafter"/>
</dbReference>
<reference evidence="1" key="2">
    <citation type="submission" date="2014-05" db="EMBL/GenBank/DDBJ databases">
        <title>The genome and life-stage specific transcriptomes of Globodera pallida elucidate key aspects of plant parasitism by a cyst nematode.</title>
        <authorList>
            <person name="Cotton J.A."/>
            <person name="Lilley C.J."/>
            <person name="Jones L.M."/>
            <person name="Kikuchi T."/>
            <person name="Reid A.J."/>
            <person name="Thorpe P."/>
            <person name="Tsai I.J."/>
            <person name="Beasley H."/>
            <person name="Blok V."/>
            <person name="Cock P.J.A."/>
            <person name="Van den Akker S.E."/>
            <person name="Holroyd N."/>
            <person name="Hunt M."/>
            <person name="Mantelin S."/>
            <person name="Naghra H."/>
            <person name="Pain A."/>
            <person name="Palomares-Rius J.E."/>
            <person name="Zarowiecki M."/>
            <person name="Berriman M."/>
            <person name="Jones J.T."/>
            <person name="Urwin P.E."/>
        </authorList>
    </citation>
    <scope>NUCLEOTIDE SEQUENCE [LARGE SCALE GENOMIC DNA]</scope>
    <source>
        <strain evidence="1">Lindley</strain>
    </source>
</reference>
<reference evidence="2" key="3">
    <citation type="submission" date="2016-06" db="UniProtKB">
        <authorList>
            <consortium name="WormBaseParasite"/>
        </authorList>
    </citation>
    <scope>IDENTIFICATION</scope>
</reference>
<dbReference type="WBParaSite" id="GPLIN_000920900">
    <property type="protein sequence ID" value="GPLIN_000920900"/>
    <property type="gene ID" value="GPLIN_000920900"/>
</dbReference>
<dbReference type="InterPro" id="IPR008250">
    <property type="entry name" value="ATPase_P-typ_transduc_dom_A_sf"/>
</dbReference>
<name>A0A183C8L3_GLOPA</name>
<accession>A0A183C8L3</accession>
<organism evidence="1 2">
    <name type="scientific">Globodera pallida</name>
    <name type="common">Potato cyst nematode worm</name>
    <name type="synonym">Heterodera pallida</name>
    <dbReference type="NCBI Taxonomy" id="36090"/>
    <lineage>
        <taxon>Eukaryota</taxon>
        <taxon>Metazoa</taxon>
        <taxon>Ecdysozoa</taxon>
        <taxon>Nematoda</taxon>
        <taxon>Chromadorea</taxon>
        <taxon>Rhabditida</taxon>
        <taxon>Tylenchina</taxon>
        <taxon>Tylenchomorpha</taxon>
        <taxon>Tylenchoidea</taxon>
        <taxon>Heteroderidae</taxon>
        <taxon>Heteroderinae</taxon>
        <taxon>Globodera</taxon>
    </lineage>
</organism>
<evidence type="ECO:0000313" key="2">
    <source>
        <dbReference type="WBParaSite" id="GPLIN_000920900"/>
    </source>
</evidence>
<dbReference type="PANTHER" id="PTHR24092:SF150">
    <property type="entry name" value="PHOSPHOLIPID-TRANSPORTING ATPASE"/>
    <property type="match status" value="1"/>
</dbReference>
<dbReference type="PANTHER" id="PTHR24092">
    <property type="entry name" value="PROBABLE PHOSPHOLIPID-TRANSPORTING ATPASE"/>
    <property type="match status" value="1"/>
</dbReference>
<protein>
    <submittedName>
        <fullName evidence="2">HlyD_D23 domain-containing protein</fullName>
    </submittedName>
</protein>
<proteinExistence type="predicted"/>
<dbReference type="GO" id="GO:0140326">
    <property type="term" value="F:ATPase-coupled intramembrane lipid transporter activity"/>
    <property type="evidence" value="ECO:0007669"/>
    <property type="project" value="TreeGrafter"/>
</dbReference>
<dbReference type="AlphaFoldDB" id="A0A183C8L3"/>
<dbReference type="SUPFAM" id="SSF81653">
    <property type="entry name" value="Calcium ATPase, transduction domain A"/>
    <property type="match status" value="1"/>
</dbReference>
<dbReference type="GO" id="GO:0045332">
    <property type="term" value="P:phospholipid translocation"/>
    <property type="evidence" value="ECO:0007669"/>
    <property type="project" value="TreeGrafter"/>
</dbReference>
<dbReference type="GO" id="GO:0005886">
    <property type="term" value="C:plasma membrane"/>
    <property type="evidence" value="ECO:0007669"/>
    <property type="project" value="TreeGrafter"/>
</dbReference>
<sequence>MSSQQSSVGGGGGGGRRATETGLRVGEIIRVKEGQFFPADIVLLSSSEPMGMAYIETAQLDGETNLKIRQAIPNTAELTDVAQLRALNAQIECEPPNRRVNEFAGTLRVANDEKAPLSWHFARAKAKIAVGCSASSCTRVMTRPADEFDQAPLKTCVST</sequence>
<keyword evidence="1" id="KW-1185">Reference proteome</keyword>